<evidence type="ECO:0000313" key="3">
    <source>
        <dbReference type="EMBL" id="SOE11986.1"/>
    </source>
</evidence>
<gene>
    <name evidence="3" type="ORF">SAMN05877838_0862</name>
</gene>
<evidence type="ECO:0000256" key="1">
    <source>
        <dbReference type="SAM" id="SignalP"/>
    </source>
</evidence>
<dbReference type="EMBL" id="OCPC01000001">
    <property type="protein sequence ID" value="SOE11986.1"/>
    <property type="molecule type" value="Genomic_DNA"/>
</dbReference>
<keyword evidence="4" id="KW-1185">Reference proteome</keyword>
<feature type="chain" id="PRO_5013329987" evidence="1">
    <location>
        <begin position="22"/>
        <end position="147"/>
    </location>
</feature>
<dbReference type="AlphaFoldDB" id="A0A286HWW7"/>
<dbReference type="RefSeq" id="WP_097105350.1">
    <property type="nucleotide sequence ID" value="NZ_OCPC01000001.1"/>
</dbReference>
<dbReference type="InterPro" id="IPR025512">
    <property type="entry name" value="DUF4399"/>
</dbReference>
<protein>
    <submittedName>
        <fullName evidence="3">Uncharacterized protein DUF4399</fullName>
    </submittedName>
</protein>
<dbReference type="OrthoDB" id="531568at2"/>
<evidence type="ECO:0000259" key="2">
    <source>
        <dbReference type="Pfam" id="PF14347"/>
    </source>
</evidence>
<dbReference type="Pfam" id="PF14347">
    <property type="entry name" value="DUF4399"/>
    <property type="match status" value="1"/>
</dbReference>
<sequence>MKQLIVALGLSLVLAAGTAGAGETASPPGAKVYFDGLSDGDRVTSPVAVKFGVEGMDIVPAGTDMENSGHHHLFVDRPVLGEGPDGADELDANILSDEQHLHFGKGQTETSLELAPGEHTLQLVLGDKDHIPHHPPVVSERITITVE</sequence>
<organism evidence="3 4">
    <name type="scientific">Hoeflea halophila</name>
    <dbReference type="NCBI Taxonomy" id="714899"/>
    <lineage>
        <taxon>Bacteria</taxon>
        <taxon>Pseudomonadati</taxon>
        <taxon>Pseudomonadota</taxon>
        <taxon>Alphaproteobacteria</taxon>
        <taxon>Hyphomicrobiales</taxon>
        <taxon>Rhizobiaceae</taxon>
        <taxon>Hoeflea</taxon>
    </lineage>
</organism>
<reference evidence="4" key="1">
    <citation type="submission" date="2017-08" db="EMBL/GenBank/DDBJ databases">
        <authorList>
            <person name="Varghese N."/>
            <person name="Submissions S."/>
        </authorList>
    </citation>
    <scope>NUCLEOTIDE SEQUENCE [LARGE SCALE GENOMIC DNA]</scope>
    <source>
        <strain evidence="4">KCTC 23107</strain>
    </source>
</reference>
<feature type="signal peptide" evidence="1">
    <location>
        <begin position="1"/>
        <end position="21"/>
    </location>
</feature>
<name>A0A286HWW7_9HYPH</name>
<evidence type="ECO:0000313" key="4">
    <source>
        <dbReference type="Proteomes" id="UP000219465"/>
    </source>
</evidence>
<accession>A0A286HWW7</accession>
<keyword evidence="1" id="KW-0732">Signal</keyword>
<dbReference type="Proteomes" id="UP000219465">
    <property type="component" value="Unassembled WGS sequence"/>
</dbReference>
<proteinExistence type="predicted"/>
<feature type="domain" description="DUF4399" evidence="2">
    <location>
        <begin position="49"/>
        <end position="147"/>
    </location>
</feature>